<protein>
    <submittedName>
        <fullName evidence="3">NAD(P)-dependent dehydrogenase, short-chain alcohol dehydrogenase family</fullName>
    </submittedName>
</protein>
<dbReference type="PANTHER" id="PTHR24321">
    <property type="entry name" value="DEHYDROGENASES, SHORT CHAIN"/>
    <property type="match status" value="1"/>
</dbReference>
<dbReference type="PANTHER" id="PTHR24321:SF8">
    <property type="entry name" value="ESTRADIOL 17-BETA-DEHYDROGENASE 8-RELATED"/>
    <property type="match status" value="1"/>
</dbReference>
<keyword evidence="2" id="KW-0560">Oxidoreductase</keyword>
<accession>A0A1H5LZY4</accession>
<dbReference type="FunFam" id="3.40.50.720:FF:000084">
    <property type="entry name" value="Short-chain dehydrogenase reductase"/>
    <property type="match status" value="1"/>
</dbReference>
<dbReference type="PRINTS" id="PR00080">
    <property type="entry name" value="SDRFAMILY"/>
</dbReference>
<dbReference type="Pfam" id="PF13561">
    <property type="entry name" value="adh_short_C2"/>
    <property type="match status" value="1"/>
</dbReference>
<dbReference type="EMBL" id="FNTL01000005">
    <property type="protein sequence ID" value="SEE82695.1"/>
    <property type="molecule type" value="Genomic_DNA"/>
</dbReference>
<dbReference type="AlphaFoldDB" id="A0A1H5LZY4"/>
<dbReference type="RefSeq" id="WP_073361542.1">
    <property type="nucleotide sequence ID" value="NZ_FNTL01000005.1"/>
</dbReference>
<dbReference type="InterPro" id="IPR036291">
    <property type="entry name" value="NAD(P)-bd_dom_sf"/>
</dbReference>
<proteinExistence type="inferred from homology"/>
<comment type="similarity">
    <text evidence="1">Belongs to the short-chain dehydrogenases/reductases (SDR) family.</text>
</comment>
<dbReference type="SUPFAM" id="SSF51735">
    <property type="entry name" value="NAD(P)-binding Rossmann-fold domains"/>
    <property type="match status" value="1"/>
</dbReference>
<dbReference type="GO" id="GO:0016491">
    <property type="term" value="F:oxidoreductase activity"/>
    <property type="evidence" value="ECO:0007669"/>
    <property type="project" value="UniProtKB-KW"/>
</dbReference>
<organism evidence="3 4">
    <name type="scientific">Rhodococcus jostii</name>
    <dbReference type="NCBI Taxonomy" id="132919"/>
    <lineage>
        <taxon>Bacteria</taxon>
        <taxon>Bacillati</taxon>
        <taxon>Actinomycetota</taxon>
        <taxon>Actinomycetes</taxon>
        <taxon>Mycobacteriales</taxon>
        <taxon>Nocardiaceae</taxon>
        <taxon>Rhodococcus</taxon>
    </lineage>
</organism>
<dbReference type="Gene3D" id="3.40.50.720">
    <property type="entry name" value="NAD(P)-binding Rossmann-like Domain"/>
    <property type="match status" value="1"/>
</dbReference>
<evidence type="ECO:0000313" key="3">
    <source>
        <dbReference type="EMBL" id="SEE82695.1"/>
    </source>
</evidence>
<dbReference type="PRINTS" id="PR00081">
    <property type="entry name" value="GDHRDH"/>
</dbReference>
<evidence type="ECO:0000256" key="1">
    <source>
        <dbReference type="ARBA" id="ARBA00006484"/>
    </source>
</evidence>
<name>A0A1H5LZY4_RHOJO</name>
<dbReference type="PROSITE" id="PS00061">
    <property type="entry name" value="ADH_SHORT"/>
    <property type="match status" value="1"/>
</dbReference>
<gene>
    <name evidence="3" type="ORF">SAMN04490220_8557</name>
</gene>
<dbReference type="InterPro" id="IPR020904">
    <property type="entry name" value="Sc_DH/Rdtase_CS"/>
</dbReference>
<reference evidence="4" key="1">
    <citation type="submission" date="2016-10" db="EMBL/GenBank/DDBJ databases">
        <authorList>
            <person name="Varghese N."/>
        </authorList>
    </citation>
    <scope>NUCLEOTIDE SEQUENCE [LARGE SCALE GENOMIC DNA]</scope>
    <source>
        <strain evidence="4">DSM 44719</strain>
    </source>
</reference>
<dbReference type="OrthoDB" id="286404at2"/>
<dbReference type="Proteomes" id="UP000183407">
    <property type="component" value="Unassembled WGS sequence"/>
</dbReference>
<evidence type="ECO:0000313" key="4">
    <source>
        <dbReference type="Proteomes" id="UP000183407"/>
    </source>
</evidence>
<evidence type="ECO:0000256" key="2">
    <source>
        <dbReference type="ARBA" id="ARBA00023002"/>
    </source>
</evidence>
<dbReference type="CDD" id="cd05233">
    <property type="entry name" value="SDR_c"/>
    <property type="match status" value="1"/>
</dbReference>
<dbReference type="InterPro" id="IPR002347">
    <property type="entry name" value="SDR_fam"/>
</dbReference>
<sequence>MNNSAISPHIDTVLITGGASGIGRATVRLFLDRGWTVVAADLNEASGKSLVAEYEQESSDGRLSFVQADVSSEPDVEHAVAHAASFNGALACVVNNAGIGGAFGSVTETSVEDWDYTFAVLSRGVFLGVKHAARVMREQGTGGSIVNLASLAALTGDAGLQAYSAAKASVLHMSRVFATELGPDRIRVNCVCPGAIATPLNPSASRQFDGSELARAQPLPFVGEPEHLARAIYFLGSRESSFVTGQYLAVDGGLEAAGPRLGEYLGTDPRYATLVGVNRGNTGVKSTVRGGAAR</sequence>